<sequence length="106" mass="11794">MMADLGFGLIGDGWVIERGCGCEVVEEVECFCFGNHGGGKGFWCRVGVDCRLGVMMGDEHGFWVRWWRGSSRGRDLWQRGKVGLRCFCFGVVHGQLGVVEVSEVMD</sequence>
<evidence type="ECO:0000313" key="2">
    <source>
        <dbReference type="Proteomes" id="UP001457282"/>
    </source>
</evidence>
<proteinExistence type="predicted"/>
<evidence type="ECO:0000313" key="1">
    <source>
        <dbReference type="EMBL" id="KAK9906190.1"/>
    </source>
</evidence>
<dbReference type="AlphaFoldDB" id="A0AAW1VM08"/>
<name>A0AAW1VM08_RUBAR</name>
<reference evidence="1 2" key="1">
    <citation type="journal article" date="2023" name="G3 (Bethesda)">
        <title>A chromosome-length genome assembly and annotation of blackberry (Rubus argutus, cv. 'Hillquist').</title>
        <authorList>
            <person name="Bruna T."/>
            <person name="Aryal R."/>
            <person name="Dudchenko O."/>
            <person name="Sargent D.J."/>
            <person name="Mead D."/>
            <person name="Buti M."/>
            <person name="Cavallini A."/>
            <person name="Hytonen T."/>
            <person name="Andres J."/>
            <person name="Pham M."/>
            <person name="Weisz D."/>
            <person name="Mascagni F."/>
            <person name="Usai G."/>
            <person name="Natali L."/>
            <person name="Bassil N."/>
            <person name="Fernandez G.E."/>
            <person name="Lomsadze A."/>
            <person name="Armour M."/>
            <person name="Olukolu B."/>
            <person name="Poorten T."/>
            <person name="Britton C."/>
            <person name="Davik J."/>
            <person name="Ashrafi H."/>
            <person name="Aiden E.L."/>
            <person name="Borodovsky M."/>
            <person name="Worthington M."/>
        </authorList>
    </citation>
    <scope>NUCLEOTIDE SEQUENCE [LARGE SCALE GENOMIC DNA]</scope>
    <source>
        <strain evidence="1">PI 553951</strain>
    </source>
</reference>
<dbReference type="EMBL" id="JBEDUW010000079">
    <property type="protein sequence ID" value="KAK9906190.1"/>
    <property type="molecule type" value="Genomic_DNA"/>
</dbReference>
<dbReference type="Proteomes" id="UP001457282">
    <property type="component" value="Unassembled WGS sequence"/>
</dbReference>
<accession>A0AAW1VM08</accession>
<organism evidence="1 2">
    <name type="scientific">Rubus argutus</name>
    <name type="common">Southern blackberry</name>
    <dbReference type="NCBI Taxonomy" id="59490"/>
    <lineage>
        <taxon>Eukaryota</taxon>
        <taxon>Viridiplantae</taxon>
        <taxon>Streptophyta</taxon>
        <taxon>Embryophyta</taxon>
        <taxon>Tracheophyta</taxon>
        <taxon>Spermatophyta</taxon>
        <taxon>Magnoliopsida</taxon>
        <taxon>eudicotyledons</taxon>
        <taxon>Gunneridae</taxon>
        <taxon>Pentapetalae</taxon>
        <taxon>rosids</taxon>
        <taxon>fabids</taxon>
        <taxon>Rosales</taxon>
        <taxon>Rosaceae</taxon>
        <taxon>Rosoideae</taxon>
        <taxon>Rosoideae incertae sedis</taxon>
        <taxon>Rubus</taxon>
    </lineage>
</organism>
<comment type="caution">
    <text evidence="1">The sequence shown here is derived from an EMBL/GenBank/DDBJ whole genome shotgun (WGS) entry which is preliminary data.</text>
</comment>
<protein>
    <submittedName>
        <fullName evidence="1">Uncharacterized protein</fullName>
    </submittedName>
</protein>
<gene>
    <name evidence="1" type="ORF">M0R45_002734</name>
</gene>
<keyword evidence="2" id="KW-1185">Reference proteome</keyword>